<gene>
    <name evidence="2" type="ORF">SRB5_30300</name>
</gene>
<feature type="transmembrane region" description="Helical" evidence="1">
    <location>
        <begin position="69"/>
        <end position="86"/>
    </location>
</feature>
<name>A0A7K0CHD3_9ACTN</name>
<reference evidence="2 3" key="1">
    <citation type="submission" date="2019-10" db="EMBL/GenBank/DDBJ databases">
        <title>Streptomyces smaragdinus sp. nov. and Streptomyces fabii sp. nov., isolated from the gut of fungus growing-termite Macrotermes natalensis.</title>
        <authorList>
            <person name="Schwitalla J."/>
            <person name="Benndorf R."/>
            <person name="Martin K."/>
            <person name="De Beer W."/>
            <person name="Kaster A.-K."/>
            <person name="Vollmers J."/>
            <person name="Poulsen M."/>
            <person name="Beemelmanns C."/>
        </authorList>
    </citation>
    <scope>NUCLEOTIDE SEQUENCE [LARGE SCALE GENOMIC DNA]</scope>
    <source>
        <strain evidence="2 3">RB5</strain>
    </source>
</reference>
<evidence type="ECO:0000256" key="1">
    <source>
        <dbReference type="SAM" id="Phobius"/>
    </source>
</evidence>
<keyword evidence="1" id="KW-0812">Transmembrane</keyword>
<comment type="caution">
    <text evidence="2">The sequence shown here is derived from an EMBL/GenBank/DDBJ whole genome shotgun (WGS) entry which is preliminary data.</text>
</comment>
<accession>A0A7K0CHD3</accession>
<feature type="transmembrane region" description="Helical" evidence="1">
    <location>
        <begin position="42"/>
        <end position="62"/>
    </location>
</feature>
<dbReference type="Proteomes" id="UP000466345">
    <property type="component" value="Unassembled WGS sequence"/>
</dbReference>
<evidence type="ECO:0000313" key="2">
    <source>
        <dbReference type="EMBL" id="MQY12891.1"/>
    </source>
</evidence>
<dbReference type="InterPro" id="IPR012340">
    <property type="entry name" value="NA-bd_OB-fold"/>
</dbReference>
<keyword evidence="1" id="KW-1133">Transmembrane helix</keyword>
<keyword evidence="1" id="KW-0472">Membrane</keyword>
<sequence>MGLFLGLGIAGVVLLAAALIFDGVLEGVFDGALDAFDGLVSLPVLAGFLSMFGFASALTLGVTGLDQGASAAVGLAAGLGTGWLTWRVCRTLMREQPGDSPRGADLVGTAGSVVTAIPADGYGEVMLHLAGQPVKLAARSAAPVARGTQVWVEATLSATAVAVQPVTR</sequence>
<dbReference type="EMBL" id="WEGJ01000009">
    <property type="protein sequence ID" value="MQY12891.1"/>
    <property type="molecule type" value="Genomic_DNA"/>
</dbReference>
<organism evidence="2 3">
    <name type="scientific">Streptomyces smaragdinus</name>
    <dbReference type="NCBI Taxonomy" id="2585196"/>
    <lineage>
        <taxon>Bacteria</taxon>
        <taxon>Bacillati</taxon>
        <taxon>Actinomycetota</taxon>
        <taxon>Actinomycetes</taxon>
        <taxon>Kitasatosporales</taxon>
        <taxon>Streptomycetaceae</taxon>
        <taxon>Streptomyces</taxon>
    </lineage>
</organism>
<dbReference type="RefSeq" id="WP_323377939.1">
    <property type="nucleotide sequence ID" value="NZ_WEGJ01000009.1"/>
</dbReference>
<proteinExistence type="predicted"/>
<protein>
    <recommendedName>
        <fullName evidence="4">NfeD-like C-terminal domain-containing protein</fullName>
    </recommendedName>
</protein>
<evidence type="ECO:0000313" key="3">
    <source>
        <dbReference type="Proteomes" id="UP000466345"/>
    </source>
</evidence>
<dbReference type="AlphaFoldDB" id="A0A7K0CHD3"/>
<evidence type="ECO:0008006" key="4">
    <source>
        <dbReference type="Google" id="ProtNLM"/>
    </source>
</evidence>
<dbReference type="Gene3D" id="2.40.50.140">
    <property type="entry name" value="Nucleic acid-binding proteins"/>
    <property type="match status" value="1"/>
</dbReference>
<keyword evidence="3" id="KW-1185">Reference proteome</keyword>